<dbReference type="Proteomes" id="UP001497535">
    <property type="component" value="Unassembled WGS sequence"/>
</dbReference>
<dbReference type="EMBL" id="CAVMJV010000008">
    <property type="protein sequence ID" value="CAK5038206.1"/>
    <property type="molecule type" value="Genomic_DNA"/>
</dbReference>
<reference evidence="1" key="1">
    <citation type="submission" date="2023-11" db="EMBL/GenBank/DDBJ databases">
        <authorList>
            <person name="Poullet M."/>
        </authorList>
    </citation>
    <scope>NUCLEOTIDE SEQUENCE</scope>
    <source>
        <strain evidence="1">E1834</strain>
    </source>
</reference>
<keyword evidence="2" id="KW-1185">Reference proteome</keyword>
<evidence type="ECO:0000313" key="1">
    <source>
        <dbReference type="EMBL" id="CAK5038206.1"/>
    </source>
</evidence>
<proteinExistence type="predicted"/>
<sequence>MMGFQQPSKIQEAALPVLLSDPPQDIIAQSQSGTGKTATFLLAMLQRLNPSQKEPQCIVVAPTFELAQQIGDVAKQMAAYLPDVQIRFAVKGESVQNNATKFTEQLIIGTPGKMLDWILRNYIDTSRIIAFALDEADVMISQQGYQDKSILIHNNIIAANPNCQCMLFSATFSDSVFQFAGKLIADPIIIT</sequence>
<protein>
    <submittedName>
        <fullName evidence="1">Uncharacterized protein</fullName>
    </submittedName>
</protein>
<comment type="caution">
    <text evidence="1">The sequence shown here is derived from an EMBL/GenBank/DDBJ whole genome shotgun (WGS) entry which is preliminary data.</text>
</comment>
<organism evidence="1 2">
    <name type="scientific">Meloidogyne enterolobii</name>
    <name type="common">Root-knot nematode worm</name>
    <name type="synonym">Meloidogyne mayaguensis</name>
    <dbReference type="NCBI Taxonomy" id="390850"/>
    <lineage>
        <taxon>Eukaryota</taxon>
        <taxon>Metazoa</taxon>
        <taxon>Ecdysozoa</taxon>
        <taxon>Nematoda</taxon>
        <taxon>Chromadorea</taxon>
        <taxon>Rhabditida</taxon>
        <taxon>Tylenchina</taxon>
        <taxon>Tylenchomorpha</taxon>
        <taxon>Tylenchoidea</taxon>
        <taxon>Meloidogynidae</taxon>
        <taxon>Meloidogyninae</taxon>
        <taxon>Meloidogyne</taxon>
    </lineage>
</organism>
<gene>
    <name evidence="1" type="ORF">MENTE1834_LOCUS9561</name>
</gene>
<evidence type="ECO:0000313" key="2">
    <source>
        <dbReference type="Proteomes" id="UP001497535"/>
    </source>
</evidence>
<name>A0ACB0YAV0_MELEN</name>
<accession>A0ACB0YAV0</accession>